<accession>A0ABV8I7R0</accession>
<keyword evidence="2" id="KW-1185">Reference proteome</keyword>
<dbReference type="Proteomes" id="UP001595850">
    <property type="component" value="Unassembled WGS sequence"/>
</dbReference>
<organism evidence="1 2">
    <name type="scientific">Planomonospora corallina</name>
    <dbReference type="NCBI Taxonomy" id="1806052"/>
    <lineage>
        <taxon>Bacteria</taxon>
        <taxon>Bacillati</taxon>
        <taxon>Actinomycetota</taxon>
        <taxon>Actinomycetes</taxon>
        <taxon>Streptosporangiales</taxon>
        <taxon>Streptosporangiaceae</taxon>
        <taxon>Planomonospora</taxon>
    </lineage>
</organism>
<protein>
    <submittedName>
        <fullName evidence="1">Uncharacterized protein</fullName>
    </submittedName>
</protein>
<reference evidence="2" key="1">
    <citation type="journal article" date="2019" name="Int. J. Syst. Evol. Microbiol.">
        <title>The Global Catalogue of Microorganisms (GCM) 10K type strain sequencing project: providing services to taxonomists for standard genome sequencing and annotation.</title>
        <authorList>
            <consortium name="The Broad Institute Genomics Platform"/>
            <consortium name="The Broad Institute Genome Sequencing Center for Infectious Disease"/>
            <person name="Wu L."/>
            <person name="Ma J."/>
        </authorList>
    </citation>
    <scope>NUCLEOTIDE SEQUENCE [LARGE SCALE GENOMIC DNA]</scope>
    <source>
        <strain evidence="2">TBRC 4489</strain>
    </source>
</reference>
<evidence type="ECO:0000313" key="1">
    <source>
        <dbReference type="EMBL" id="MFC4060186.1"/>
    </source>
</evidence>
<gene>
    <name evidence="1" type="ORF">ACFOWE_17920</name>
</gene>
<dbReference type="EMBL" id="JBHSBM010000018">
    <property type="protein sequence ID" value="MFC4060186.1"/>
    <property type="molecule type" value="Genomic_DNA"/>
</dbReference>
<name>A0ABV8I7R0_9ACTN</name>
<comment type="caution">
    <text evidence="1">The sequence shown here is derived from an EMBL/GenBank/DDBJ whole genome shotgun (WGS) entry which is preliminary data.</text>
</comment>
<proteinExistence type="predicted"/>
<sequence>MIDISTTGHPTAARRRQSRAVLALADLLGEDLPELDWYAPVDGAAISLLRGVPASRRDPARPAAPVPVVTADRVRRVDTWAAFLRVDPVWEPMRHGGEYCATGWHLGVKVTVRAWLLSDPTGGREQ</sequence>
<evidence type="ECO:0000313" key="2">
    <source>
        <dbReference type="Proteomes" id="UP001595850"/>
    </source>
</evidence>
<dbReference type="RefSeq" id="WP_377289201.1">
    <property type="nucleotide sequence ID" value="NZ_JBHSBM010000018.1"/>
</dbReference>